<organism evidence="2 3">
    <name type="scientific">Paracoccus angustae</name>
    <dbReference type="NCBI Taxonomy" id="1671480"/>
    <lineage>
        <taxon>Bacteria</taxon>
        <taxon>Pseudomonadati</taxon>
        <taxon>Pseudomonadota</taxon>
        <taxon>Alphaproteobacteria</taxon>
        <taxon>Rhodobacterales</taxon>
        <taxon>Paracoccaceae</taxon>
        <taxon>Paracoccus</taxon>
    </lineage>
</organism>
<protein>
    <submittedName>
        <fullName evidence="2">Uncharacterized protein</fullName>
    </submittedName>
</protein>
<gene>
    <name evidence="2" type="ORF">ACFOM8_10790</name>
</gene>
<keyword evidence="3" id="KW-1185">Reference proteome</keyword>
<evidence type="ECO:0000313" key="3">
    <source>
        <dbReference type="Proteomes" id="UP001595539"/>
    </source>
</evidence>
<name>A0ABV7U4P3_9RHOB</name>
<dbReference type="EMBL" id="JBHRXY010000007">
    <property type="protein sequence ID" value="MFC3629930.1"/>
    <property type="molecule type" value="Genomic_DNA"/>
</dbReference>
<accession>A0ABV7U4P3</accession>
<evidence type="ECO:0000256" key="1">
    <source>
        <dbReference type="SAM" id="MobiDB-lite"/>
    </source>
</evidence>
<sequence>MIGVVVWSSVDKEKAVIWCEDHAALAYLQGRENLASPASWPQPGDLVELESEIVGALRNARRVSLLSEQEFAHLPGMLRASAPPAEPHLRIVSSTPQPESRDQLAAGPALRAAAAS</sequence>
<dbReference type="Proteomes" id="UP001595539">
    <property type="component" value="Unassembled WGS sequence"/>
</dbReference>
<evidence type="ECO:0000313" key="2">
    <source>
        <dbReference type="EMBL" id="MFC3629930.1"/>
    </source>
</evidence>
<comment type="caution">
    <text evidence="2">The sequence shown here is derived from an EMBL/GenBank/DDBJ whole genome shotgun (WGS) entry which is preliminary data.</text>
</comment>
<reference evidence="3" key="1">
    <citation type="journal article" date="2019" name="Int. J. Syst. Evol. Microbiol.">
        <title>The Global Catalogue of Microorganisms (GCM) 10K type strain sequencing project: providing services to taxonomists for standard genome sequencing and annotation.</title>
        <authorList>
            <consortium name="The Broad Institute Genomics Platform"/>
            <consortium name="The Broad Institute Genome Sequencing Center for Infectious Disease"/>
            <person name="Wu L."/>
            <person name="Ma J."/>
        </authorList>
    </citation>
    <scope>NUCLEOTIDE SEQUENCE [LARGE SCALE GENOMIC DNA]</scope>
    <source>
        <strain evidence="3">KCTC 42473</strain>
    </source>
</reference>
<feature type="region of interest" description="Disordered" evidence="1">
    <location>
        <begin position="79"/>
        <end position="116"/>
    </location>
</feature>
<proteinExistence type="predicted"/>
<feature type="compositionally biased region" description="Low complexity" evidence="1">
    <location>
        <begin position="105"/>
        <end position="116"/>
    </location>
</feature>